<organism evidence="1 2">
    <name type="scientific">Cupriavidus necator (strain ATCC 17699 / DSM 428 / KCTC 22496 / NCIMB 10442 / H16 / Stanier 337)</name>
    <name type="common">Ralstonia eutropha</name>
    <dbReference type="NCBI Taxonomy" id="381666"/>
    <lineage>
        <taxon>Bacteria</taxon>
        <taxon>Pseudomonadati</taxon>
        <taxon>Pseudomonadota</taxon>
        <taxon>Betaproteobacteria</taxon>
        <taxon>Burkholderiales</taxon>
        <taxon>Burkholderiaceae</taxon>
        <taxon>Cupriavidus</taxon>
    </lineage>
</organism>
<evidence type="ECO:0000313" key="2">
    <source>
        <dbReference type="Proteomes" id="UP000008210"/>
    </source>
</evidence>
<dbReference type="KEGG" id="reh:H16_B2314"/>
<dbReference type="PROSITE" id="PS50890">
    <property type="entry name" value="PUA"/>
    <property type="match status" value="1"/>
</dbReference>
<dbReference type="Proteomes" id="UP000008210">
    <property type="component" value="Chromosome 2"/>
</dbReference>
<dbReference type="HOGENOM" id="CLU_1056127_0_0_4"/>
<dbReference type="STRING" id="381666.H16_B2314"/>
<name>Q0JYS8_CUPNH</name>
<sequence length="294" mass="33484">MLNSSSMKRSVRRCLMYAAPMLLLIAVAMVAINARLAAWAGPFDLPRGRDPIIGDLGGVPVSVPLNYTHLVTEYEGDPSVFDPERRNWKAPVRTFASKINSLPLMVHLPDFAPRTAANEASYYRAQKSMEGPEEWLPIGVSANQSLNVHKEKMVLGNPYDQHVTVKGLARFRNRRYDRQPETRYGLAEYRSEEIVRYPSGPVVSRDRLFFFTNDGKDVSFIECNANGEPFEESPRNVCIHRFSLYPSMKAEVNLQYDARTLSQWMEYERKARELILGFRVQPGEPAATPTLQQR</sequence>
<dbReference type="EMBL" id="AM260480">
    <property type="protein sequence ID" value="CAJ97096.1"/>
    <property type="molecule type" value="Genomic_DNA"/>
</dbReference>
<protein>
    <submittedName>
        <fullName evidence="1">Uncharacterized protein</fullName>
    </submittedName>
</protein>
<evidence type="ECO:0000313" key="1">
    <source>
        <dbReference type="EMBL" id="CAJ97096.1"/>
    </source>
</evidence>
<accession>Q0JYS8</accession>
<dbReference type="eggNOG" id="ENOG50332E1">
    <property type="taxonomic scope" value="Bacteria"/>
</dbReference>
<gene>
    <name evidence="1" type="ordered locus">H16_B2314</name>
</gene>
<reference evidence="1 2" key="1">
    <citation type="journal article" date="2006" name="Nat. Biotechnol.">
        <title>Genome sequence of the bioplastic-producing 'Knallgas' bacterium Ralstonia eutropha H16.</title>
        <authorList>
            <person name="Pohlmann A."/>
            <person name="Fricke W.F."/>
            <person name="Reinecke F."/>
            <person name="Kusian B."/>
            <person name="Liesegang H."/>
            <person name="Cramm R."/>
            <person name="Eitinger T."/>
            <person name="Ewering C."/>
            <person name="Potter M."/>
            <person name="Schwartz E."/>
            <person name="Strittmatter A."/>
            <person name="Voss I."/>
            <person name="Gottschalk G."/>
            <person name="Steinbuechel A."/>
            <person name="Friedrich B."/>
            <person name="Bowien B."/>
        </authorList>
    </citation>
    <scope>NUCLEOTIDE SEQUENCE [LARGE SCALE GENOMIC DNA]</scope>
    <source>
        <strain evidence="2">ATCC 17699 / DSM 428 / KCTC 22496 / NCIMB 10442 / H16 / Stanier 337</strain>
    </source>
</reference>
<keyword evidence="2" id="KW-1185">Reference proteome</keyword>
<dbReference type="InterPro" id="IPR049732">
    <property type="entry name" value="Smlt3025-like"/>
</dbReference>
<dbReference type="CDD" id="cd20897">
    <property type="entry name" value="Smlt3025-like"/>
    <property type="match status" value="1"/>
</dbReference>
<dbReference type="AlphaFoldDB" id="Q0JYS8"/>
<proteinExistence type="predicted"/>